<evidence type="ECO:0000313" key="2">
    <source>
        <dbReference type="WBParaSite" id="Pan_g19523.t1"/>
    </source>
</evidence>
<evidence type="ECO:0000313" key="1">
    <source>
        <dbReference type="Proteomes" id="UP000492821"/>
    </source>
</evidence>
<proteinExistence type="predicted"/>
<dbReference type="WBParaSite" id="Pan_g19523.t1">
    <property type="protein sequence ID" value="Pan_g19523.t1"/>
    <property type="gene ID" value="Pan_g19523"/>
</dbReference>
<reference evidence="1" key="1">
    <citation type="journal article" date="2013" name="Genetics">
        <title>The draft genome and transcriptome of Panagrellus redivivus are shaped by the harsh demands of a free-living lifestyle.</title>
        <authorList>
            <person name="Srinivasan J."/>
            <person name="Dillman A.R."/>
            <person name="Macchietto M.G."/>
            <person name="Heikkinen L."/>
            <person name="Lakso M."/>
            <person name="Fracchia K.M."/>
            <person name="Antoshechkin I."/>
            <person name="Mortazavi A."/>
            <person name="Wong G."/>
            <person name="Sternberg P.W."/>
        </authorList>
    </citation>
    <scope>NUCLEOTIDE SEQUENCE [LARGE SCALE GENOMIC DNA]</scope>
    <source>
        <strain evidence="1">MT8872</strain>
    </source>
</reference>
<name>A0A7E4VD01_PANRE</name>
<dbReference type="AlphaFoldDB" id="A0A7E4VD01"/>
<organism evidence="1 2">
    <name type="scientific">Panagrellus redivivus</name>
    <name type="common">Microworm</name>
    <dbReference type="NCBI Taxonomy" id="6233"/>
    <lineage>
        <taxon>Eukaryota</taxon>
        <taxon>Metazoa</taxon>
        <taxon>Ecdysozoa</taxon>
        <taxon>Nematoda</taxon>
        <taxon>Chromadorea</taxon>
        <taxon>Rhabditida</taxon>
        <taxon>Tylenchina</taxon>
        <taxon>Panagrolaimomorpha</taxon>
        <taxon>Panagrolaimoidea</taxon>
        <taxon>Panagrolaimidae</taxon>
        <taxon>Panagrellus</taxon>
    </lineage>
</organism>
<dbReference type="PANTHER" id="PTHR31128">
    <property type="entry name" value="PROTEIN CBR-CLEC-135-RELATED"/>
    <property type="match status" value="1"/>
</dbReference>
<dbReference type="InterPro" id="IPR036860">
    <property type="entry name" value="SH2_dom_sf"/>
</dbReference>
<keyword evidence="1" id="KW-1185">Reference proteome</keyword>
<protein>
    <submittedName>
        <fullName evidence="2">SH2 domain-containing protein</fullName>
    </submittedName>
</protein>
<sequence>MNSRRTKTPPPAVTPPTYRVFETKDGRLVNKDLGVEWPRHPPSGQRIFDGYVVNNNRGTANYPDTPPGDSNLIPSPPESVTTARDSQRYIGPATLATVNKRLRKNDFIVFYPEPSTEDDLPVEVPLLLAYRSTHNKVYYLPIRREHRRWYVELPMARRPQHTFSNISQLIKHYLTYGFLDPGTGSIEIFPINLLEKTRT</sequence>
<dbReference type="Proteomes" id="UP000492821">
    <property type="component" value="Unassembled WGS sequence"/>
</dbReference>
<accession>A0A7E4VD01</accession>
<reference evidence="2" key="2">
    <citation type="submission" date="2020-10" db="UniProtKB">
        <authorList>
            <consortium name="WormBaseParasite"/>
        </authorList>
    </citation>
    <scope>IDENTIFICATION</scope>
</reference>
<dbReference type="SUPFAM" id="SSF55550">
    <property type="entry name" value="SH2 domain"/>
    <property type="match status" value="1"/>
</dbReference>